<evidence type="ECO:0000313" key="3">
    <source>
        <dbReference type="Proteomes" id="UP001224359"/>
    </source>
</evidence>
<name>A0ABT9VIM3_9BACI</name>
<gene>
    <name evidence="2" type="ORF">J2S77_002814</name>
</gene>
<sequence length="276" mass="31324">MESNLERNKLILEKEVKPIFPTGFSTTVYDQFDSERSQEAAEMKAEKFSASALYFQKKLSDMAFNALGVLFLILIVVDITTKEGFRKDGPINLLYTQPINQLSLFLNKFMAGVIIILITLSSVMIISTALGFIFDRFGDWNFPILRYEEGELYSFINLGTYLVQALTLFVCILIFSFTIYFLMSLMTNHLLVGLMCTLVIYLLGSGMTEIAFFADYAQWNPFSYYSVASIVTQEQAAISGNWELTFRHGTLTLSLSSLVILTIMLAFLQFKKKISL</sequence>
<feature type="transmembrane region" description="Helical" evidence="1">
    <location>
        <begin position="62"/>
        <end position="81"/>
    </location>
</feature>
<keyword evidence="3" id="KW-1185">Reference proteome</keyword>
<dbReference type="PANTHER" id="PTHR37305">
    <property type="entry name" value="INTEGRAL MEMBRANE PROTEIN-RELATED"/>
    <property type="match status" value="1"/>
</dbReference>
<dbReference type="RefSeq" id="WP_306978310.1">
    <property type="nucleotide sequence ID" value="NZ_JAUSTQ010000018.1"/>
</dbReference>
<organism evidence="2 3">
    <name type="scientific">Alkalibacillus salilacus</name>
    <dbReference type="NCBI Taxonomy" id="284582"/>
    <lineage>
        <taxon>Bacteria</taxon>
        <taxon>Bacillati</taxon>
        <taxon>Bacillota</taxon>
        <taxon>Bacilli</taxon>
        <taxon>Bacillales</taxon>
        <taxon>Bacillaceae</taxon>
        <taxon>Alkalibacillus</taxon>
    </lineage>
</organism>
<dbReference type="Proteomes" id="UP001224359">
    <property type="component" value="Unassembled WGS sequence"/>
</dbReference>
<feature type="transmembrane region" description="Helical" evidence="1">
    <location>
        <begin position="251"/>
        <end position="270"/>
    </location>
</feature>
<keyword evidence="1" id="KW-0472">Membrane</keyword>
<dbReference type="PANTHER" id="PTHR37305:SF1">
    <property type="entry name" value="MEMBRANE PROTEIN"/>
    <property type="match status" value="1"/>
</dbReference>
<proteinExistence type="predicted"/>
<keyword evidence="1" id="KW-0812">Transmembrane</keyword>
<feature type="transmembrane region" description="Helical" evidence="1">
    <location>
        <begin position="109"/>
        <end position="134"/>
    </location>
</feature>
<feature type="transmembrane region" description="Helical" evidence="1">
    <location>
        <begin position="190"/>
        <end position="214"/>
    </location>
</feature>
<protein>
    <submittedName>
        <fullName evidence="2">ABC-type transport system involved in multi-copper enzyme maturation permease subunit</fullName>
    </submittedName>
</protein>
<dbReference type="EMBL" id="JAUSTQ010000018">
    <property type="protein sequence ID" value="MDQ0160807.1"/>
    <property type="molecule type" value="Genomic_DNA"/>
</dbReference>
<evidence type="ECO:0000256" key="1">
    <source>
        <dbReference type="SAM" id="Phobius"/>
    </source>
</evidence>
<feature type="transmembrane region" description="Helical" evidence="1">
    <location>
        <begin position="161"/>
        <end position="183"/>
    </location>
</feature>
<accession>A0ABT9VIM3</accession>
<evidence type="ECO:0000313" key="2">
    <source>
        <dbReference type="EMBL" id="MDQ0160807.1"/>
    </source>
</evidence>
<keyword evidence="1" id="KW-1133">Transmembrane helix</keyword>
<comment type="caution">
    <text evidence="2">The sequence shown here is derived from an EMBL/GenBank/DDBJ whole genome shotgun (WGS) entry which is preliminary data.</text>
</comment>
<reference evidence="2 3" key="1">
    <citation type="submission" date="2023-07" db="EMBL/GenBank/DDBJ databases">
        <title>Genomic Encyclopedia of Type Strains, Phase IV (KMG-IV): sequencing the most valuable type-strain genomes for metagenomic binning, comparative biology and taxonomic classification.</title>
        <authorList>
            <person name="Goeker M."/>
        </authorList>
    </citation>
    <scope>NUCLEOTIDE SEQUENCE [LARGE SCALE GENOMIC DNA]</scope>
    <source>
        <strain evidence="2 3">DSM 16460</strain>
    </source>
</reference>